<gene>
    <name evidence="1" type="ORF">S01H4_66145</name>
</gene>
<evidence type="ECO:0000313" key="1">
    <source>
        <dbReference type="EMBL" id="GAH20772.1"/>
    </source>
</evidence>
<protein>
    <recommendedName>
        <fullName evidence="2">Diaminopimelate dehydrogenase</fullName>
    </recommendedName>
</protein>
<comment type="caution">
    <text evidence="1">The sequence shown here is derived from an EMBL/GenBank/DDBJ whole genome shotgun (WGS) entry which is preliminary data.</text>
</comment>
<dbReference type="SUPFAM" id="SSF51735">
    <property type="entry name" value="NAD(P)-binding Rossmann-fold domains"/>
    <property type="match status" value="1"/>
</dbReference>
<reference evidence="1" key="1">
    <citation type="journal article" date="2014" name="Front. Microbiol.">
        <title>High frequency of phylogenetically diverse reductive dehalogenase-homologous genes in deep subseafloor sedimentary metagenomes.</title>
        <authorList>
            <person name="Kawai M."/>
            <person name="Futagami T."/>
            <person name="Toyoda A."/>
            <person name="Takaki Y."/>
            <person name="Nishi S."/>
            <person name="Hori S."/>
            <person name="Arai W."/>
            <person name="Tsubouchi T."/>
            <person name="Morono Y."/>
            <person name="Uchiyama I."/>
            <person name="Ito T."/>
            <person name="Fujiyama A."/>
            <person name="Inagaki F."/>
            <person name="Takami H."/>
        </authorList>
    </citation>
    <scope>NUCLEOTIDE SEQUENCE</scope>
    <source>
        <strain evidence="1">Expedition CK06-06</strain>
    </source>
</reference>
<dbReference type="EMBL" id="BART01040800">
    <property type="protein sequence ID" value="GAH20772.1"/>
    <property type="molecule type" value="Genomic_DNA"/>
</dbReference>
<evidence type="ECO:0008006" key="2">
    <source>
        <dbReference type="Google" id="ProtNLM"/>
    </source>
</evidence>
<proteinExistence type="predicted"/>
<name>X1DKN0_9ZZZZ</name>
<sequence>MKKINVGIIGYGNVGRGVKQALEKNADMKLVAILTRRPEQVRKEIKDVHVFHTD</sequence>
<dbReference type="InterPro" id="IPR036291">
    <property type="entry name" value="NAD(P)-bd_dom_sf"/>
</dbReference>
<accession>X1DKN0</accession>
<dbReference type="AlphaFoldDB" id="X1DKN0"/>
<organism evidence="1">
    <name type="scientific">marine sediment metagenome</name>
    <dbReference type="NCBI Taxonomy" id="412755"/>
    <lineage>
        <taxon>unclassified sequences</taxon>
        <taxon>metagenomes</taxon>
        <taxon>ecological metagenomes</taxon>
    </lineage>
</organism>
<feature type="non-terminal residue" evidence="1">
    <location>
        <position position="54"/>
    </location>
</feature>
<dbReference type="Gene3D" id="3.40.50.720">
    <property type="entry name" value="NAD(P)-binding Rossmann-like Domain"/>
    <property type="match status" value="1"/>
</dbReference>